<feature type="compositionally biased region" description="Polar residues" evidence="1">
    <location>
        <begin position="69"/>
        <end position="85"/>
    </location>
</feature>
<feature type="compositionally biased region" description="Basic residues" evidence="1">
    <location>
        <begin position="58"/>
        <end position="68"/>
    </location>
</feature>
<feature type="compositionally biased region" description="Basic and acidic residues" evidence="1">
    <location>
        <begin position="27"/>
        <end position="38"/>
    </location>
</feature>
<feature type="compositionally biased region" description="Basic and acidic residues" evidence="1">
    <location>
        <begin position="134"/>
        <end position="147"/>
    </location>
</feature>
<reference evidence="2" key="1">
    <citation type="submission" date="2022-03" db="EMBL/GenBank/DDBJ databases">
        <authorList>
            <person name="Alioto T."/>
            <person name="Alioto T."/>
            <person name="Gomez Garrido J."/>
        </authorList>
    </citation>
    <scope>NUCLEOTIDE SEQUENCE</scope>
</reference>
<organism evidence="2 3">
    <name type="scientific">Pelobates cultripes</name>
    <name type="common">Western spadefoot toad</name>
    <dbReference type="NCBI Taxonomy" id="61616"/>
    <lineage>
        <taxon>Eukaryota</taxon>
        <taxon>Metazoa</taxon>
        <taxon>Chordata</taxon>
        <taxon>Craniata</taxon>
        <taxon>Vertebrata</taxon>
        <taxon>Euteleostomi</taxon>
        <taxon>Amphibia</taxon>
        <taxon>Batrachia</taxon>
        <taxon>Anura</taxon>
        <taxon>Pelobatoidea</taxon>
        <taxon>Pelobatidae</taxon>
        <taxon>Pelobates</taxon>
    </lineage>
</organism>
<protein>
    <submittedName>
        <fullName evidence="2">Uncharacterized protein</fullName>
    </submittedName>
</protein>
<gene>
    <name evidence="2" type="ORF">PECUL_23A028218</name>
</gene>
<sequence>MDRGYQPYGSNSSRQPFVRQTIVNKNLESRYKTRDHSKGKYSHIQPHTHTPEQVVRKKELKRPMHHHSTTNPQQSTSHYSTSSIPLHNRFDYLERSPRREDFQGTYTRDKHKNTPMKFWGKRTRSLEEGEVEEERQYRKERQGKRDP</sequence>
<accession>A0AAD1SGG7</accession>
<evidence type="ECO:0000313" key="2">
    <source>
        <dbReference type="EMBL" id="CAH2299420.1"/>
    </source>
</evidence>
<name>A0AAD1SGG7_PELCU</name>
<feature type="compositionally biased region" description="Basic residues" evidence="1">
    <location>
        <begin position="109"/>
        <end position="123"/>
    </location>
</feature>
<feature type="region of interest" description="Disordered" evidence="1">
    <location>
        <begin position="1"/>
        <end position="147"/>
    </location>
</feature>
<keyword evidence="3" id="KW-1185">Reference proteome</keyword>
<evidence type="ECO:0000313" key="3">
    <source>
        <dbReference type="Proteomes" id="UP001295444"/>
    </source>
</evidence>
<proteinExistence type="predicted"/>
<dbReference type="EMBL" id="OW240917">
    <property type="protein sequence ID" value="CAH2299420.1"/>
    <property type="molecule type" value="Genomic_DNA"/>
</dbReference>
<feature type="compositionally biased region" description="Basic and acidic residues" evidence="1">
    <location>
        <begin position="88"/>
        <end position="102"/>
    </location>
</feature>
<dbReference type="AlphaFoldDB" id="A0AAD1SGG7"/>
<evidence type="ECO:0000256" key="1">
    <source>
        <dbReference type="SAM" id="MobiDB-lite"/>
    </source>
</evidence>
<dbReference type="Proteomes" id="UP001295444">
    <property type="component" value="Chromosome 06"/>
</dbReference>